<protein>
    <submittedName>
        <fullName evidence="3">Uncharacterized protein</fullName>
    </submittedName>
</protein>
<keyword evidence="2" id="KW-1133">Transmembrane helix</keyword>
<proteinExistence type="predicted"/>
<evidence type="ECO:0000256" key="1">
    <source>
        <dbReference type="SAM" id="MobiDB-lite"/>
    </source>
</evidence>
<reference evidence="3 4" key="1">
    <citation type="journal article" date="2023" name="Commun. Biol.">
        <title>Reorganization of the ancestral sex-determining regions during the evolution of trioecy in Pleodorina starrii.</title>
        <authorList>
            <person name="Takahashi K."/>
            <person name="Suzuki S."/>
            <person name="Kawai-Toyooka H."/>
            <person name="Yamamoto K."/>
            <person name="Hamaji T."/>
            <person name="Ootsuki R."/>
            <person name="Yamaguchi H."/>
            <person name="Kawachi M."/>
            <person name="Higashiyama T."/>
            <person name="Nozaki H."/>
        </authorList>
    </citation>
    <scope>NUCLEOTIDE SEQUENCE [LARGE SCALE GENOMIC DNA]</scope>
    <source>
        <strain evidence="3 4">NIES-4479</strain>
    </source>
</reference>
<accession>A0A9W6BGW2</accession>
<name>A0A9W6BGW2_9CHLO</name>
<evidence type="ECO:0000313" key="4">
    <source>
        <dbReference type="Proteomes" id="UP001165080"/>
    </source>
</evidence>
<feature type="region of interest" description="Disordered" evidence="1">
    <location>
        <begin position="26"/>
        <end position="60"/>
    </location>
</feature>
<dbReference type="AlphaFoldDB" id="A0A9W6BGW2"/>
<keyword evidence="2" id="KW-0812">Transmembrane</keyword>
<feature type="transmembrane region" description="Helical" evidence="2">
    <location>
        <begin position="100"/>
        <end position="120"/>
    </location>
</feature>
<sequence>MYSNSTNQLSCVGVCLCGSQPRHHRRRQAKRAGGGSAGPPPPCLSAQHATAKTGKPQPLRPLTHSLIHSLILPSVEPNQGPKTVTCGPDMRPDNAAATPLAMVAAAAVVVISAPIGARAWGVAPKP</sequence>
<gene>
    <name evidence="3" type="primary">PLESTMB000223</name>
    <name evidence="3" type="ORF">PLESTB_000570200</name>
</gene>
<dbReference type="Proteomes" id="UP001165080">
    <property type="component" value="Unassembled WGS sequence"/>
</dbReference>
<organism evidence="3 4">
    <name type="scientific">Pleodorina starrii</name>
    <dbReference type="NCBI Taxonomy" id="330485"/>
    <lineage>
        <taxon>Eukaryota</taxon>
        <taxon>Viridiplantae</taxon>
        <taxon>Chlorophyta</taxon>
        <taxon>core chlorophytes</taxon>
        <taxon>Chlorophyceae</taxon>
        <taxon>CS clade</taxon>
        <taxon>Chlamydomonadales</taxon>
        <taxon>Volvocaceae</taxon>
        <taxon>Pleodorina</taxon>
    </lineage>
</organism>
<dbReference type="EMBL" id="BRXU01000005">
    <property type="protein sequence ID" value="GLC51986.1"/>
    <property type="molecule type" value="Genomic_DNA"/>
</dbReference>
<evidence type="ECO:0000256" key="2">
    <source>
        <dbReference type="SAM" id="Phobius"/>
    </source>
</evidence>
<keyword evidence="4" id="KW-1185">Reference proteome</keyword>
<keyword evidence="2" id="KW-0472">Membrane</keyword>
<evidence type="ECO:0000313" key="3">
    <source>
        <dbReference type="EMBL" id="GLC51986.1"/>
    </source>
</evidence>
<comment type="caution">
    <text evidence="3">The sequence shown here is derived from an EMBL/GenBank/DDBJ whole genome shotgun (WGS) entry which is preliminary data.</text>
</comment>